<reference evidence="5" key="1">
    <citation type="submission" date="2020-10" db="EMBL/GenBank/DDBJ databases">
        <title>Microbiome of the Black Sea water column analyzed by genome centric metagenomics.</title>
        <authorList>
            <person name="Cabello-Yeves P.J."/>
            <person name="Callieri C."/>
            <person name="Picazo A."/>
            <person name="Mehrshad M."/>
            <person name="Haro-Moreno J.M."/>
            <person name="Roda-Garcia J."/>
            <person name="Dzembekova N."/>
            <person name="Slabakova V."/>
            <person name="Slabakova N."/>
            <person name="Moncheva S."/>
            <person name="Rodriguez-Valera F."/>
        </authorList>
    </citation>
    <scope>NUCLEOTIDE SEQUENCE</scope>
    <source>
        <strain evidence="5">BS307-5m-G50</strain>
    </source>
</reference>
<dbReference type="Proteomes" id="UP000711391">
    <property type="component" value="Unassembled WGS sequence"/>
</dbReference>
<sequence>MSIYKIFHNPRCSKSRQTLKLLEDNNCEIEIINYLEINLDFLLIKDTLEKLSLKPRDILRKSEQDYKVNNLKREDLSDNELINYMIKFPKLIERPIVIKEDRAVLGRPPENVLELI</sequence>
<evidence type="ECO:0000313" key="6">
    <source>
        <dbReference type="Proteomes" id="UP000711391"/>
    </source>
</evidence>
<comment type="similarity">
    <text evidence="1 3 4">Belongs to the ArsC family.</text>
</comment>
<dbReference type="InterPro" id="IPR036249">
    <property type="entry name" value="Thioredoxin-like_sf"/>
</dbReference>
<protein>
    <recommendedName>
        <fullName evidence="4">Arsenate reductase</fullName>
        <ecNumber evidence="4">1.20.4.1</ecNumber>
    </recommendedName>
</protein>
<dbReference type="PROSITE" id="PS51353">
    <property type="entry name" value="ARSC"/>
    <property type="match status" value="1"/>
</dbReference>
<proteinExistence type="inferred from homology"/>
<dbReference type="EMBL" id="JADHQD010000021">
    <property type="protein sequence ID" value="MBL6818499.1"/>
    <property type="molecule type" value="Genomic_DNA"/>
</dbReference>
<dbReference type="InterPro" id="IPR006660">
    <property type="entry name" value="Arsenate_reductase-like"/>
</dbReference>
<keyword evidence="2 4" id="KW-0560">Oxidoreductase</keyword>
<evidence type="ECO:0000313" key="5">
    <source>
        <dbReference type="EMBL" id="MBL6818499.1"/>
    </source>
</evidence>
<comment type="catalytic activity">
    <reaction evidence="4">
        <text>[glutaredoxin]-dithiol + arsenate + glutathione + H(+) = glutathionyl-S-S-[glutaredoxin] + arsenite + H2O</text>
        <dbReference type="Rhea" id="RHEA:22016"/>
        <dbReference type="Rhea" id="RHEA-COMP:10729"/>
        <dbReference type="Rhea" id="RHEA-COMP:17668"/>
        <dbReference type="ChEBI" id="CHEBI:15377"/>
        <dbReference type="ChEBI" id="CHEBI:15378"/>
        <dbReference type="ChEBI" id="CHEBI:29242"/>
        <dbReference type="ChEBI" id="CHEBI:29950"/>
        <dbReference type="ChEBI" id="CHEBI:48597"/>
        <dbReference type="ChEBI" id="CHEBI:57925"/>
        <dbReference type="ChEBI" id="CHEBI:146199"/>
        <dbReference type="EC" id="1.20.4.1"/>
    </reaction>
</comment>
<organism evidence="5 6">
    <name type="scientific">SAR86 cluster bacterium</name>
    <dbReference type="NCBI Taxonomy" id="2030880"/>
    <lineage>
        <taxon>Bacteria</taxon>
        <taxon>Pseudomonadati</taxon>
        <taxon>Pseudomonadota</taxon>
        <taxon>Gammaproteobacteria</taxon>
        <taxon>SAR86 cluster</taxon>
    </lineage>
</organism>
<dbReference type="InterPro" id="IPR006659">
    <property type="entry name" value="Arsenate_reductase"/>
</dbReference>
<dbReference type="GO" id="GO:0008794">
    <property type="term" value="F:arsenate reductase (glutaredoxin) activity"/>
    <property type="evidence" value="ECO:0007669"/>
    <property type="project" value="UniProtKB-UniRule"/>
</dbReference>
<dbReference type="NCBIfam" id="TIGR00014">
    <property type="entry name" value="arsC"/>
    <property type="match status" value="1"/>
</dbReference>
<name>A0A937LK13_9GAMM</name>
<dbReference type="Gene3D" id="3.40.30.10">
    <property type="entry name" value="Glutaredoxin"/>
    <property type="match status" value="1"/>
</dbReference>
<comment type="caution">
    <text evidence="5">The sequence shown here is derived from an EMBL/GenBank/DDBJ whole genome shotgun (WGS) entry which is preliminary data.</text>
</comment>
<dbReference type="AlphaFoldDB" id="A0A937LK13"/>
<dbReference type="CDD" id="cd03034">
    <property type="entry name" value="ArsC_ArsC"/>
    <property type="match status" value="1"/>
</dbReference>
<evidence type="ECO:0000256" key="2">
    <source>
        <dbReference type="ARBA" id="ARBA00023002"/>
    </source>
</evidence>
<dbReference type="EC" id="1.20.4.1" evidence="4"/>
<accession>A0A937LK13</accession>
<dbReference type="SUPFAM" id="SSF52833">
    <property type="entry name" value="Thioredoxin-like"/>
    <property type="match status" value="1"/>
</dbReference>
<evidence type="ECO:0000256" key="1">
    <source>
        <dbReference type="ARBA" id="ARBA00007198"/>
    </source>
</evidence>
<evidence type="ECO:0000256" key="4">
    <source>
        <dbReference type="RuleBase" id="RU362029"/>
    </source>
</evidence>
<dbReference type="Pfam" id="PF03960">
    <property type="entry name" value="ArsC"/>
    <property type="match status" value="1"/>
</dbReference>
<dbReference type="PANTHER" id="PTHR30041">
    <property type="entry name" value="ARSENATE REDUCTASE"/>
    <property type="match status" value="1"/>
</dbReference>
<evidence type="ECO:0000256" key="3">
    <source>
        <dbReference type="PROSITE-ProRule" id="PRU01282"/>
    </source>
</evidence>
<dbReference type="PANTHER" id="PTHR30041:SF4">
    <property type="entry name" value="ARSENATE REDUCTASE"/>
    <property type="match status" value="1"/>
</dbReference>
<gene>
    <name evidence="5" type="primary">arsC</name>
    <name evidence="5" type="ORF">ISQ64_03745</name>
</gene>